<evidence type="ECO:0000313" key="2">
    <source>
        <dbReference type="EMBL" id="MFD2408715.1"/>
    </source>
</evidence>
<dbReference type="InterPro" id="IPR006342">
    <property type="entry name" value="FkbM_mtfrase"/>
</dbReference>
<keyword evidence="2" id="KW-0808">Transferase</keyword>
<evidence type="ECO:0000259" key="1">
    <source>
        <dbReference type="Pfam" id="PF05050"/>
    </source>
</evidence>
<evidence type="ECO:0000313" key="3">
    <source>
        <dbReference type="Proteomes" id="UP001597448"/>
    </source>
</evidence>
<dbReference type="NCBIfam" id="TIGR01444">
    <property type="entry name" value="fkbM_fam"/>
    <property type="match status" value="1"/>
</dbReference>
<dbReference type="PANTHER" id="PTHR34203:SF15">
    <property type="entry name" value="SLL1173 PROTEIN"/>
    <property type="match status" value="1"/>
</dbReference>
<dbReference type="GO" id="GO:0008168">
    <property type="term" value="F:methyltransferase activity"/>
    <property type="evidence" value="ECO:0007669"/>
    <property type="project" value="UniProtKB-KW"/>
</dbReference>
<dbReference type="InterPro" id="IPR029063">
    <property type="entry name" value="SAM-dependent_MTases_sf"/>
</dbReference>
<accession>A0ABW5F4B0</accession>
<comment type="caution">
    <text evidence="2">The sequence shown here is derived from an EMBL/GenBank/DDBJ whole genome shotgun (WGS) entry which is preliminary data.</text>
</comment>
<dbReference type="GO" id="GO:0032259">
    <property type="term" value="P:methylation"/>
    <property type="evidence" value="ECO:0007669"/>
    <property type="project" value="UniProtKB-KW"/>
</dbReference>
<dbReference type="RefSeq" id="WP_209991099.1">
    <property type="nucleotide sequence ID" value="NZ_JBHSVQ010000001.1"/>
</dbReference>
<dbReference type="EMBL" id="JBHUKY010000008">
    <property type="protein sequence ID" value="MFD2408715.1"/>
    <property type="molecule type" value="Genomic_DNA"/>
</dbReference>
<protein>
    <submittedName>
        <fullName evidence="2">FkbM family methyltransferase</fullName>
    </submittedName>
</protein>
<keyword evidence="2" id="KW-0489">Methyltransferase</keyword>
<dbReference type="Pfam" id="PF05050">
    <property type="entry name" value="Methyltransf_21"/>
    <property type="match status" value="1"/>
</dbReference>
<name>A0ABW5F4B0_9BACL</name>
<organism evidence="2 3">
    <name type="scientific">Paenibacillus rhizoplanae</name>
    <dbReference type="NCBI Taxonomy" id="1917181"/>
    <lineage>
        <taxon>Bacteria</taxon>
        <taxon>Bacillati</taxon>
        <taxon>Bacillota</taxon>
        <taxon>Bacilli</taxon>
        <taxon>Bacillales</taxon>
        <taxon>Paenibacillaceae</taxon>
        <taxon>Paenibacillus</taxon>
    </lineage>
</organism>
<reference evidence="3" key="1">
    <citation type="journal article" date="2019" name="Int. J. Syst. Evol. Microbiol.">
        <title>The Global Catalogue of Microorganisms (GCM) 10K type strain sequencing project: providing services to taxonomists for standard genome sequencing and annotation.</title>
        <authorList>
            <consortium name="The Broad Institute Genomics Platform"/>
            <consortium name="The Broad Institute Genome Sequencing Center for Infectious Disease"/>
            <person name="Wu L."/>
            <person name="Ma J."/>
        </authorList>
    </citation>
    <scope>NUCLEOTIDE SEQUENCE [LARGE SCALE GENOMIC DNA]</scope>
    <source>
        <strain evidence="3">CCM 8725</strain>
    </source>
</reference>
<keyword evidence="3" id="KW-1185">Reference proteome</keyword>
<dbReference type="SUPFAM" id="SSF53335">
    <property type="entry name" value="S-adenosyl-L-methionine-dependent methyltransferases"/>
    <property type="match status" value="1"/>
</dbReference>
<dbReference type="PANTHER" id="PTHR34203">
    <property type="entry name" value="METHYLTRANSFERASE, FKBM FAMILY PROTEIN"/>
    <property type="match status" value="1"/>
</dbReference>
<dbReference type="Gene3D" id="3.40.50.150">
    <property type="entry name" value="Vaccinia Virus protein VP39"/>
    <property type="match status" value="1"/>
</dbReference>
<dbReference type="Proteomes" id="UP001597448">
    <property type="component" value="Unassembled WGS sequence"/>
</dbReference>
<gene>
    <name evidence="2" type="ORF">ACFSX3_02480</name>
</gene>
<feature type="domain" description="Methyltransferase FkbM" evidence="1">
    <location>
        <begin position="93"/>
        <end position="259"/>
    </location>
</feature>
<dbReference type="InterPro" id="IPR052514">
    <property type="entry name" value="SAM-dependent_MTase"/>
</dbReference>
<proteinExistence type="predicted"/>
<sequence length="304" mass="35265">MMPEETRYEQIQRMFWEKRVEAVQLLRRALKEQVEQIEIHQAETRIRLTDGRRFVWDTGHLNSLGFLMRDGFVEREESRLLSVLIREGFEVLDIGANYGWYSTLFAQAVGQSGRVHSFEPVSPTFAELSRNIQLNNLQNVILNQVALSDYNGEAEIYLPVRSGSEDAALIIDPALQHETYRCRVQTLDTYIEQQQISHIDLIKADIEGGELKAFKGMEQYLQQHHEKPLLMLEATEVLALRFGNSISDLFRFLKGYQYQLFQLAAEELVELDSAAEVQAQNIFCLQPEHIRRYSPFIRLITIAK</sequence>